<keyword evidence="1 3" id="KW-0732">Signal</keyword>
<evidence type="ECO:0000256" key="2">
    <source>
        <dbReference type="ARBA" id="ARBA00023180"/>
    </source>
</evidence>
<dbReference type="GeneID" id="106804809"/>
<accession>A0ABM1DNX3</accession>
<proteinExistence type="predicted"/>
<protein>
    <submittedName>
        <fullName evidence="5">Uncharacterized protein LOC106804809</fullName>
    </submittedName>
</protein>
<sequence length="153" mass="16700">MVGLFAPMFQIILAIIVTSNLEYATGYSRSCYTCHYGESTGGNMLTRLLESVVLTETEKCDDPASLARADTDLLYSCSGSCVKEKTRADDGRQGVKRHCLVAVVKPTGCTWRSSHGVVTEVCYCSTEHCNTAPSLGSMYMTILLFMSVNNVML</sequence>
<dbReference type="RefSeq" id="XP_014661644.1">
    <property type="nucleotide sequence ID" value="XM_014806158.1"/>
</dbReference>
<evidence type="ECO:0000256" key="1">
    <source>
        <dbReference type="ARBA" id="ARBA00022729"/>
    </source>
</evidence>
<keyword evidence="4" id="KW-1185">Reference proteome</keyword>
<reference evidence="5" key="1">
    <citation type="submission" date="2025-08" db="UniProtKB">
        <authorList>
            <consortium name="RefSeq"/>
        </authorList>
    </citation>
    <scope>IDENTIFICATION</scope>
</reference>
<keyword evidence="2" id="KW-0325">Glycoprotein</keyword>
<dbReference type="InterPro" id="IPR031424">
    <property type="entry name" value="QVR-like"/>
</dbReference>
<dbReference type="InterPro" id="IPR050975">
    <property type="entry name" value="Sleep_regulator"/>
</dbReference>
<dbReference type="PANTHER" id="PTHR33562">
    <property type="entry name" value="ATILLA, ISOFORM B-RELATED-RELATED"/>
    <property type="match status" value="1"/>
</dbReference>
<evidence type="ECO:0000313" key="5">
    <source>
        <dbReference type="RefSeq" id="XP_014661644.1"/>
    </source>
</evidence>
<feature type="signal peptide" evidence="3">
    <location>
        <begin position="1"/>
        <end position="26"/>
    </location>
</feature>
<organism evidence="4 5">
    <name type="scientific">Priapulus caudatus</name>
    <name type="common">Priapulid worm</name>
    <dbReference type="NCBI Taxonomy" id="37621"/>
    <lineage>
        <taxon>Eukaryota</taxon>
        <taxon>Metazoa</taxon>
        <taxon>Ecdysozoa</taxon>
        <taxon>Scalidophora</taxon>
        <taxon>Priapulida</taxon>
        <taxon>Priapulimorpha</taxon>
        <taxon>Priapulimorphida</taxon>
        <taxon>Priapulidae</taxon>
        <taxon>Priapulus</taxon>
    </lineage>
</organism>
<dbReference type="Pfam" id="PF17064">
    <property type="entry name" value="QVR"/>
    <property type="match status" value="1"/>
</dbReference>
<evidence type="ECO:0000256" key="3">
    <source>
        <dbReference type="SAM" id="SignalP"/>
    </source>
</evidence>
<name>A0ABM1DNX3_PRICU</name>
<feature type="chain" id="PRO_5046607647" evidence="3">
    <location>
        <begin position="27"/>
        <end position="153"/>
    </location>
</feature>
<evidence type="ECO:0000313" key="4">
    <source>
        <dbReference type="Proteomes" id="UP000695022"/>
    </source>
</evidence>
<gene>
    <name evidence="5" type="primary">LOC106804809</name>
</gene>
<dbReference type="Proteomes" id="UP000695022">
    <property type="component" value="Unplaced"/>
</dbReference>